<evidence type="ECO:0000313" key="1">
    <source>
        <dbReference type="EMBL" id="TMP35985.1"/>
    </source>
</evidence>
<comment type="caution">
    <text evidence="1">The sequence shown here is derived from an EMBL/GenBank/DDBJ whole genome shotgun (WGS) entry which is preliminary data.</text>
</comment>
<dbReference type="RefSeq" id="WP_138545508.1">
    <property type="nucleotide sequence ID" value="NZ_PNCJ01000019.1"/>
</dbReference>
<name>A0A5S3WY30_9GAMM</name>
<organism evidence="1 2">
    <name type="scientific">Pseudoalteromonas rubra</name>
    <dbReference type="NCBI Taxonomy" id="43658"/>
    <lineage>
        <taxon>Bacteria</taxon>
        <taxon>Pseudomonadati</taxon>
        <taxon>Pseudomonadota</taxon>
        <taxon>Gammaproteobacteria</taxon>
        <taxon>Alteromonadales</taxon>
        <taxon>Pseudoalteromonadaceae</taxon>
        <taxon>Pseudoalteromonas</taxon>
    </lineage>
</organism>
<dbReference type="EMBL" id="PNCJ01000019">
    <property type="protein sequence ID" value="TMP35985.1"/>
    <property type="molecule type" value="Genomic_DNA"/>
</dbReference>
<dbReference type="OrthoDB" id="6314580at2"/>
<proteinExistence type="predicted"/>
<protein>
    <submittedName>
        <fullName evidence="1">Uncharacterized protein</fullName>
    </submittedName>
</protein>
<reference evidence="1 2" key="1">
    <citation type="submission" date="2018-01" db="EMBL/GenBank/DDBJ databases">
        <authorList>
            <person name="Paulsen S."/>
            <person name="Gram L.K."/>
        </authorList>
    </citation>
    <scope>NUCLEOTIDE SEQUENCE [LARGE SCALE GENOMIC DNA]</scope>
    <source>
        <strain evidence="1 2">S2599</strain>
    </source>
</reference>
<reference evidence="2" key="2">
    <citation type="submission" date="2019-06" db="EMBL/GenBank/DDBJ databases">
        <title>Co-occurence of chitin degradation, pigmentation and bioactivity in marine Pseudoalteromonas.</title>
        <authorList>
            <person name="Sonnenschein E.C."/>
            <person name="Bech P.K."/>
        </authorList>
    </citation>
    <scope>NUCLEOTIDE SEQUENCE [LARGE SCALE GENOMIC DNA]</scope>
    <source>
        <strain evidence="2">S2599</strain>
    </source>
</reference>
<gene>
    <name evidence="1" type="ORF">CWB98_14635</name>
</gene>
<sequence>MKQRVKQSGLFILMLCLGLGIGVALKHAYNKLSFHPEKITQSSTVLYLIQPESHLSPHFNQSIGFLA</sequence>
<dbReference type="Proteomes" id="UP000306719">
    <property type="component" value="Unassembled WGS sequence"/>
</dbReference>
<dbReference type="AlphaFoldDB" id="A0A5S3WY30"/>
<accession>A0A5S3WY30</accession>
<evidence type="ECO:0000313" key="2">
    <source>
        <dbReference type="Proteomes" id="UP000306719"/>
    </source>
</evidence>